<dbReference type="Proteomes" id="UP001381693">
    <property type="component" value="Unassembled WGS sequence"/>
</dbReference>
<dbReference type="EC" id="3.6.4.12" evidence="8"/>
<evidence type="ECO:0000256" key="1">
    <source>
        <dbReference type="ARBA" id="ARBA00022723"/>
    </source>
</evidence>
<proteinExistence type="predicted"/>
<name>A0AAN9AE25_HALRR</name>
<keyword evidence="3" id="KW-0862">Zinc</keyword>
<organism evidence="8 9">
    <name type="scientific">Halocaridina rubra</name>
    <name type="common">Hawaiian red shrimp</name>
    <dbReference type="NCBI Taxonomy" id="373956"/>
    <lineage>
        <taxon>Eukaryota</taxon>
        <taxon>Metazoa</taxon>
        <taxon>Ecdysozoa</taxon>
        <taxon>Arthropoda</taxon>
        <taxon>Crustacea</taxon>
        <taxon>Multicrustacea</taxon>
        <taxon>Malacostraca</taxon>
        <taxon>Eumalacostraca</taxon>
        <taxon>Eucarida</taxon>
        <taxon>Decapoda</taxon>
        <taxon>Pleocyemata</taxon>
        <taxon>Caridea</taxon>
        <taxon>Atyoidea</taxon>
        <taxon>Atyidae</taxon>
        <taxon>Halocaridina</taxon>
    </lineage>
</organism>
<dbReference type="InterPro" id="IPR011011">
    <property type="entry name" value="Znf_FYVE_PHD"/>
</dbReference>
<protein>
    <submittedName>
        <fullName evidence="8">RUN and FYVE domain-containing protein 1</fullName>
        <ecNumber evidence="8">3.6.4.12</ecNumber>
    </submittedName>
</protein>
<dbReference type="PROSITE" id="PS50178">
    <property type="entry name" value="ZF_FYVE"/>
    <property type="match status" value="1"/>
</dbReference>
<dbReference type="PANTHER" id="PTHR45956:SF6">
    <property type="entry name" value="RUN DOMAIN-CONTAINING PROTEIN"/>
    <property type="match status" value="1"/>
</dbReference>
<evidence type="ECO:0000256" key="4">
    <source>
        <dbReference type="ARBA" id="ARBA00023054"/>
    </source>
</evidence>
<evidence type="ECO:0000259" key="7">
    <source>
        <dbReference type="PROSITE" id="PS50178"/>
    </source>
</evidence>
<gene>
    <name evidence="8" type="primary">RUFY1_1</name>
    <name evidence="8" type="ORF">SK128_028353</name>
</gene>
<dbReference type="Pfam" id="PF01363">
    <property type="entry name" value="FYVE"/>
    <property type="match status" value="1"/>
</dbReference>
<dbReference type="GO" id="GO:0005737">
    <property type="term" value="C:cytoplasm"/>
    <property type="evidence" value="ECO:0007669"/>
    <property type="project" value="TreeGrafter"/>
</dbReference>
<sequence>YEECVLQKDAARQTAQKLSDKLSDGEIQSSSLETDLKIEREWRQSLQETLVKDREIHAELQRKIMEMKKQNEEYQVLKGAHIQLISTVENQERTLEELGAHLSESKLKMADLRDVSKSLRDAQWAPDKEATHCKLCEKEFSISRRRHHCRHCGNIFCHSCSDNTMPLPSSARPVRVCDACHTQLLQRYSNSES</sequence>
<keyword evidence="9" id="KW-1185">Reference proteome</keyword>
<dbReference type="InterPro" id="IPR000306">
    <property type="entry name" value="Znf_FYVE"/>
</dbReference>
<dbReference type="InterPro" id="IPR047335">
    <property type="entry name" value="RUFY1-3"/>
</dbReference>
<keyword evidence="8" id="KW-0378">Hydrolase</keyword>
<dbReference type="GO" id="GO:0003678">
    <property type="term" value="F:DNA helicase activity"/>
    <property type="evidence" value="ECO:0007669"/>
    <property type="project" value="UniProtKB-EC"/>
</dbReference>
<dbReference type="GO" id="GO:0016787">
    <property type="term" value="F:hydrolase activity"/>
    <property type="evidence" value="ECO:0007669"/>
    <property type="project" value="UniProtKB-KW"/>
</dbReference>
<feature type="coiled-coil region" evidence="6">
    <location>
        <begin position="43"/>
        <end position="108"/>
    </location>
</feature>
<feature type="non-terminal residue" evidence="8">
    <location>
        <position position="1"/>
    </location>
</feature>
<dbReference type="GO" id="GO:0008270">
    <property type="term" value="F:zinc ion binding"/>
    <property type="evidence" value="ECO:0007669"/>
    <property type="project" value="UniProtKB-KW"/>
</dbReference>
<evidence type="ECO:0000256" key="6">
    <source>
        <dbReference type="SAM" id="Coils"/>
    </source>
</evidence>
<dbReference type="InterPro" id="IPR017455">
    <property type="entry name" value="Znf_FYVE-rel"/>
</dbReference>
<dbReference type="InterPro" id="IPR013083">
    <property type="entry name" value="Znf_RING/FYVE/PHD"/>
</dbReference>
<feature type="domain" description="FYVE-type" evidence="7">
    <location>
        <begin position="127"/>
        <end position="185"/>
    </location>
</feature>
<evidence type="ECO:0000256" key="5">
    <source>
        <dbReference type="PROSITE-ProRule" id="PRU00091"/>
    </source>
</evidence>
<dbReference type="SMART" id="SM00064">
    <property type="entry name" value="FYVE"/>
    <property type="match status" value="1"/>
</dbReference>
<dbReference type="AlphaFoldDB" id="A0AAN9AE25"/>
<dbReference type="FunFam" id="3.30.40.10:FF:000046">
    <property type="entry name" value="RUN and FYVE domain containing 2"/>
    <property type="match status" value="1"/>
</dbReference>
<comment type="caution">
    <text evidence="8">The sequence shown here is derived from an EMBL/GenBank/DDBJ whole genome shotgun (WGS) entry which is preliminary data.</text>
</comment>
<evidence type="ECO:0000256" key="3">
    <source>
        <dbReference type="ARBA" id="ARBA00022833"/>
    </source>
</evidence>
<reference evidence="8 9" key="1">
    <citation type="submission" date="2023-11" db="EMBL/GenBank/DDBJ databases">
        <title>Halocaridina rubra genome assembly.</title>
        <authorList>
            <person name="Smith C."/>
        </authorList>
    </citation>
    <scope>NUCLEOTIDE SEQUENCE [LARGE SCALE GENOMIC DNA]</scope>
    <source>
        <strain evidence="8">EP-1</strain>
        <tissue evidence="8">Whole</tissue>
    </source>
</reference>
<evidence type="ECO:0000256" key="2">
    <source>
        <dbReference type="ARBA" id="ARBA00022771"/>
    </source>
</evidence>
<dbReference type="SUPFAM" id="SSF57903">
    <property type="entry name" value="FYVE/PHD zinc finger"/>
    <property type="match status" value="1"/>
</dbReference>
<dbReference type="Gene3D" id="3.30.40.10">
    <property type="entry name" value="Zinc/RING finger domain, C3HC4 (zinc finger)"/>
    <property type="match status" value="1"/>
</dbReference>
<accession>A0AAN9AE25</accession>
<evidence type="ECO:0000313" key="9">
    <source>
        <dbReference type="Proteomes" id="UP001381693"/>
    </source>
</evidence>
<keyword evidence="4 6" id="KW-0175">Coiled coil</keyword>
<evidence type="ECO:0000313" key="8">
    <source>
        <dbReference type="EMBL" id="KAK7080992.1"/>
    </source>
</evidence>
<dbReference type="CDD" id="cd15721">
    <property type="entry name" value="FYVE_RUFY1_like"/>
    <property type="match status" value="1"/>
</dbReference>
<dbReference type="PANTHER" id="PTHR45956">
    <property type="entry name" value="RUN AND FYVE DOMAIN-CONTAINING PROTEIN 2-LIKE PROTEIN"/>
    <property type="match status" value="1"/>
</dbReference>
<keyword evidence="1" id="KW-0479">Metal-binding</keyword>
<keyword evidence="2 5" id="KW-0863">Zinc-finger</keyword>
<dbReference type="EMBL" id="JAXCGZ010005731">
    <property type="protein sequence ID" value="KAK7080992.1"/>
    <property type="molecule type" value="Genomic_DNA"/>
</dbReference>